<dbReference type="RefSeq" id="WP_203192259.1">
    <property type="nucleotide sequence ID" value="NZ_CP063362.1"/>
</dbReference>
<evidence type="ECO:0000256" key="1">
    <source>
        <dbReference type="SAM" id="MobiDB-lite"/>
    </source>
</evidence>
<protein>
    <submittedName>
        <fullName evidence="3">Helix-turn-helix domain-containing protein</fullName>
    </submittedName>
</protein>
<dbReference type="InterPro" id="IPR010982">
    <property type="entry name" value="Lambda_DNA-bd_dom_sf"/>
</dbReference>
<dbReference type="AlphaFoldDB" id="A0A974SHI1"/>
<dbReference type="SUPFAM" id="SSF47413">
    <property type="entry name" value="lambda repressor-like DNA-binding domains"/>
    <property type="match status" value="1"/>
</dbReference>
<dbReference type="InterPro" id="IPR001387">
    <property type="entry name" value="Cro/C1-type_HTH"/>
</dbReference>
<evidence type="ECO:0000313" key="3">
    <source>
        <dbReference type="EMBL" id="QRG05392.1"/>
    </source>
</evidence>
<dbReference type="CDD" id="cd00093">
    <property type="entry name" value="HTH_XRE"/>
    <property type="match status" value="1"/>
</dbReference>
<feature type="compositionally biased region" description="Basic and acidic residues" evidence="1">
    <location>
        <begin position="79"/>
        <end position="88"/>
    </location>
</feature>
<organism evidence="3 4">
    <name type="scientific">Xanthobacter dioxanivorans</name>
    <dbReference type="NCBI Taxonomy" id="2528964"/>
    <lineage>
        <taxon>Bacteria</taxon>
        <taxon>Pseudomonadati</taxon>
        <taxon>Pseudomonadota</taxon>
        <taxon>Alphaproteobacteria</taxon>
        <taxon>Hyphomicrobiales</taxon>
        <taxon>Xanthobacteraceae</taxon>
        <taxon>Xanthobacter</taxon>
    </lineage>
</organism>
<dbReference type="SMART" id="SM00530">
    <property type="entry name" value="HTH_XRE"/>
    <property type="match status" value="1"/>
</dbReference>
<keyword evidence="4" id="KW-1185">Reference proteome</keyword>
<dbReference type="Pfam" id="PF01381">
    <property type="entry name" value="HTH_3"/>
    <property type="match status" value="1"/>
</dbReference>
<name>A0A974SHI1_9HYPH</name>
<sequence length="95" mass="10021">MSHSAVTGRQIKAARVLLGWTRADLADRAGVTAETVKVVEKDEVTLEALASTRSRLCRTLEAGGVTFLNGGSTGVQVQPKDEGLRPEDLNASNDG</sequence>
<reference evidence="3 4" key="1">
    <citation type="submission" date="2020-10" db="EMBL/GenBank/DDBJ databases">
        <title>Degradation of 1,4-Dioxane by Xanthobacter sp. YN2, via a Novel Group-2 Soluble Di-Iron Monooxygenase.</title>
        <authorList>
            <person name="Ma F."/>
            <person name="Wang Y."/>
            <person name="Yang J."/>
            <person name="Guo H."/>
            <person name="Su D."/>
            <person name="Yu L."/>
        </authorList>
    </citation>
    <scope>NUCLEOTIDE SEQUENCE [LARGE SCALE GENOMIC DNA]</scope>
    <source>
        <strain evidence="3 4">YN2</strain>
    </source>
</reference>
<dbReference type="Proteomes" id="UP000596427">
    <property type="component" value="Chromosome"/>
</dbReference>
<dbReference type="GO" id="GO:0003677">
    <property type="term" value="F:DNA binding"/>
    <property type="evidence" value="ECO:0007669"/>
    <property type="project" value="InterPro"/>
</dbReference>
<evidence type="ECO:0000313" key="4">
    <source>
        <dbReference type="Proteomes" id="UP000596427"/>
    </source>
</evidence>
<evidence type="ECO:0000259" key="2">
    <source>
        <dbReference type="PROSITE" id="PS50943"/>
    </source>
</evidence>
<dbReference type="KEGG" id="xdi:EZH22_20205"/>
<dbReference type="PROSITE" id="PS50943">
    <property type="entry name" value="HTH_CROC1"/>
    <property type="match status" value="1"/>
</dbReference>
<proteinExistence type="predicted"/>
<accession>A0A974SHI1</accession>
<feature type="region of interest" description="Disordered" evidence="1">
    <location>
        <begin position="71"/>
        <end position="95"/>
    </location>
</feature>
<dbReference type="EMBL" id="CP063362">
    <property type="protein sequence ID" value="QRG05392.1"/>
    <property type="molecule type" value="Genomic_DNA"/>
</dbReference>
<dbReference type="Gene3D" id="1.10.260.40">
    <property type="entry name" value="lambda repressor-like DNA-binding domains"/>
    <property type="match status" value="1"/>
</dbReference>
<feature type="domain" description="HTH cro/C1-type" evidence="2">
    <location>
        <begin position="11"/>
        <end position="36"/>
    </location>
</feature>
<gene>
    <name evidence="3" type="ORF">EZH22_20205</name>
</gene>